<dbReference type="EMBL" id="MCFL01000034">
    <property type="protein sequence ID" value="ORZ33645.1"/>
    <property type="molecule type" value="Genomic_DNA"/>
</dbReference>
<organism evidence="3 4">
    <name type="scientific">Catenaria anguillulae PL171</name>
    <dbReference type="NCBI Taxonomy" id="765915"/>
    <lineage>
        <taxon>Eukaryota</taxon>
        <taxon>Fungi</taxon>
        <taxon>Fungi incertae sedis</taxon>
        <taxon>Blastocladiomycota</taxon>
        <taxon>Blastocladiomycetes</taxon>
        <taxon>Blastocladiales</taxon>
        <taxon>Catenariaceae</taxon>
        <taxon>Catenaria</taxon>
    </lineage>
</organism>
<feature type="region of interest" description="Disordered" evidence="1">
    <location>
        <begin position="75"/>
        <end position="94"/>
    </location>
</feature>
<evidence type="ECO:0000313" key="3">
    <source>
        <dbReference type="EMBL" id="ORZ33645.1"/>
    </source>
</evidence>
<keyword evidence="2" id="KW-0472">Membrane</keyword>
<feature type="transmembrane region" description="Helical" evidence="2">
    <location>
        <begin position="250"/>
        <end position="269"/>
    </location>
</feature>
<reference evidence="3 4" key="1">
    <citation type="submission" date="2016-07" db="EMBL/GenBank/DDBJ databases">
        <title>Pervasive Adenine N6-methylation of Active Genes in Fungi.</title>
        <authorList>
            <consortium name="DOE Joint Genome Institute"/>
            <person name="Mondo S.J."/>
            <person name="Dannebaum R.O."/>
            <person name="Kuo R.C."/>
            <person name="Labutti K."/>
            <person name="Haridas S."/>
            <person name="Kuo A."/>
            <person name="Salamov A."/>
            <person name="Ahrendt S.R."/>
            <person name="Lipzen A."/>
            <person name="Sullivan W."/>
            <person name="Andreopoulos W.B."/>
            <person name="Clum A."/>
            <person name="Lindquist E."/>
            <person name="Daum C."/>
            <person name="Ramamoorthy G.K."/>
            <person name="Gryganskyi A."/>
            <person name="Culley D."/>
            <person name="Magnuson J.K."/>
            <person name="James T.Y."/>
            <person name="O'Malley M.A."/>
            <person name="Stajich J.E."/>
            <person name="Spatafora J.W."/>
            <person name="Visel A."/>
            <person name="Grigoriev I.V."/>
        </authorList>
    </citation>
    <scope>NUCLEOTIDE SEQUENCE [LARGE SCALE GENOMIC DNA]</scope>
    <source>
        <strain evidence="3 4">PL171</strain>
    </source>
</reference>
<evidence type="ECO:0000256" key="2">
    <source>
        <dbReference type="SAM" id="Phobius"/>
    </source>
</evidence>
<feature type="transmembrane region" description="Helical" evidence="2">
    <location>
        <begin position="170"/>
        <end position="190"/>
    </location>
</feature>
<sequence length="271" mass="29005">MMAAFNYTHDTRQAMTFLAFDFITAIIKDSGFTDDLRLLIFQRVWLYSRFPPPSSCTSPDHASSAANVLVTAAADGSNSSSTTSTSTTTGGSGGGAPLLIKGGTSAMSLPWHGTASLSRSPQQHIGTQFLSLKRPTLSLNRSTVPPATASAALAIYSDLCLQLERTQQTFIARAVGLLSVSCAYLLAHVLGATNSAKINVSAHTHEIAVVLLIRYFRATWASSMRQDEGQVKRLRRLRLGNARLPNEKGLLALVLLTVGYGCSVAFGPWTL</sequence>
<accession>A0A1Y2HGH7</accession>
<dbReference type="AlphaFoldDB" id="A0A1Y2HGH7"/>
<keyword evidence="2" id="KW-1133">Transmembrane helix</keyword>
<keyword evidence="4" id="KW-1185">Reference proteome</keyword>
<comment type="caution">
    <text evidence="3">The sequence shown here is derived from an EMBL/GenBank/DDBJ whole genome shotgun (WGS) entry which is preliminary data.</text>
</comment>
<name>A0A1Y2HGH7_9FUNG</name>
<gene>
    <name evidence="3" type="ORF">BCR44DRAFT_1437868</name>
</gene>
<dbReference type="Proteomes" id="UP000193411">
    <property type="component" value="Unassembled WGS sequence"/>
</dbReference>
<evidence type="ECO:0000313" key="4">
    <source>
        <dbReference type="Proteomes" id="UP000193411"/>
    </source>
</evidence>
<protein>
    <submittedName>
        <fullName evidence="3">Uncharacterized protein</fullName>
    </submittedName>
</protein>
<proteinExistence type="predicted"/>
<evidence type="ECO:0000256" key="1">
    <source>
        <dbReference type="SAM" id="MobiDB-lite"/>
    </source>
</evidence>
<keyword evidence="2" id="KW-0812">Transmembrane</keyword>
<feature type="compositionally biased region" description="Low complexity" evidence="1">
    <location>
        <begin position="76"/>
        <end position="89"/>
    </location>
</feature>